<dbReference type="GO" id="GO:0005829">
    <property type="term" value="C:cytosol"/>
    <property type="evidence" value="ECO:0007669"/>
    <property type="project" value="TreeGrafter"/>
</dbReference>
<dbReference type="PANTHER" id="PTHR21197">
    <property type="entry name" value="UDP-GALACTOPYRANOSE MUTASE"/>
    <property type="match status" value="1"/>
</dbReference>
<proteinExistence type="predicted"/>
<comment type="caution">
    <text evidence="2">The sequence shown here is derived from an EMBL/GenBank/DDBJ whole genome shotgun (WGS) entry which is preliminary data.</text>
</comment>
<gene>
    <name evidence="2" type="ORF">A1359_10485</name>
</gene>
<feature type="domain" description="UDP-galactopyranose mutase C-terminal" evidence="1">
    <location>
        <begin position="152"/>
        <end position="353"/>
    </location>
</feature>
<dbReference type="Gene3D" id="3.40.50.720">
    <property type="entry name" value="NAD(P)-binding Rossmann-like Domain"/>
    <property type="match status" value="3"/>
</dbReference>
<accession>A0A177NAI8</accession>
<dbReference type="Pfam" id="PF13450">
    <property type="entry name" value="NAD_binding_8"/>
    <property type="match status" value="1"/>
</dbReference>
<evidence type="ECO:0000313" key="2">
    <source>
        <dbReference type="EMBL" id="OAI14493.1"/>
    </source>
</evidence>
<sequence>MKPAILIVGAGFAGATIARELADSGRYRVHVIDRREHIAGNAFDPVDAELKLRIHRYGPHIFHTNDQGIFDYLSRFTQWLPYTHKVQAWVENTGYVPLPINRLTINKIYRQQLTDEASVIAFLEKIRSHHENPANAQQIAENIFGPELTQLFFARYTQKMWDISLSQLPVEVLKRLPVRYDDNPNYFNDKIQAMPKHGYIGLFENMLDHPAISVTLNCEFVKSMAADYCHIFNSMPIDVYFDQQFGALPYRSIKFVHEHLNAHEQPVPTINFTDDGIYTRQTDWRQYPACDLGANSVLLTKEIPCDFAENHFERYYPVKTVDGAPQALYRRYRAEADKLPNMTFIGRCGQYIYYDMHQVVANSLKIAHTFLNK</sequence>
<dbReference type="InterPro" id="IPR015899">
    <property type="entry name" value="UDP-GalPyranose_mutase_C"/>
</dbReference>
<dbReference type="STRING" id="980561.A1359_10485"/>
<dbReference type="Pfam" id="PF03275">
    <property type="entry name" value="GLF"/>
    <property type="match status" value="1"/>
</dbReference>
<dbReference type="PANTHER" id="PTHR21197:SF0">
    <property type="entry name" value="UDP-GALACTOPYRANOSE MUTASE"/>
    <property type="match status" value="1"/>
</dbReference>
<dbReference type="EMBL" id="LUUI01000109">
    <property type="protein sequence ID" value="OAI14493.1"/>
    <property type="molecule type" value="Genomic_DNA"/>
</dbReference>
<evidence type="ECO:0000259" key="1">
    <source>
        <dbReference type="Pfam" id="PF03275"/>
    </source>
</evidence>
<dbReference type="GO" id="GO:0050660">
    <property type="term" value="F:flavin adenine dinucleotide binding"/>
    <property type="evidence" value="ECO:0007669"/>
    <property type="project" value="TreeGrafter"/>
</dbReference>
<dbReference type="OrthoDB" id="9815989at2"/>
<dbReference type="AlphaFoldDB" id="A0A177NAI8"/>
<reference evidence="2 3" key="1">
    <citation type="submission" date="2016-03" db="EMBL/GenBank/DDBJ databases">
        <authorList>
            <person name="Ploux O."/>
        </authorList>
    </citation>
    <scope>NUCLEOTIDE SEQUENCE [LARGE SCALE GENOMIC DNA]</scope>
    <source>
        <strain evidence="2 3">R-45370</strain>
    </source>
</reference>
<dbReference type="Proteomes" id="UP000078476">
    <property type="component" value="Unassembled WGS sequence"/>
</dbReference>
<name>A0A177NAI8_9GAMM</name>
<evidence type="ECO:0000313" key="3">
    <source>
        <dbReference type="Proteomes" id="UP000078476"/>
    </source>
</evidence>
<dbReference type="SUPFAM" id="SSF51971">
    <property type="entry name" value="Nucleotide-binding domain"/>
    <property type="match status" value="1"/>
</dbReference>
<dbReference type="RefSeq" id="WP_066982995.1">
    <property type="nucleotide sequence ID" value="NZ_LUUI01000109.1"/>
</dbReference>
<keyword evidence="3" id="KW-1185">Reference proteome</keyword>
<dbReference type="SUPFAM" id="SSF54373">
    <property type="entry name" value="FAD-linked reductases, C-terminal domain"/>
    <property type="match status" value="1"/>
</dbReference>
<protein>
    <recommendedName>
        <fullName evidence="1">UDP-galactopyranose mutase C-terminal domain-containing protein</fullName>
    </recommendedName>
</protein>
<dbReference type="GO" id="GO:0008767">
    <property type="term" value="F:UDP-galactopyranose mutase activity"/>
    <property type="evidence" value="ECO:0007669"/>
    <property type="project" value="InterPro"/>
</dbReference>
<organism evidence="2 3">
    <name type="scientific">Methylomonas lenta</name>
    <dbReference type="NCBI Taxonomy" id="980561"/>
    <lineage>
        <taxon>Bacteria</taxon>
        <taxon>Pseudomonadati</taxon>
        <taxon>Pseudomonadota</taxon>
        <taxon>Gammaproteobacteria</taxon>
        <taxon>Methylococcales</taxon>
        <taxon>Methylococcaceae</taxon>
        <taxon>Methylomonas</taxon>
    </lineage>
</organism>